<evidence type="ECO:0000313" key="2">
    <source>
        <dbReference type="Proteomes" id="UP001056610"/>
    </source>
</evidence>
<evidence type="ECO:0000313" key="1">
    <source>
        <dbReference type="EMBL" id="UQX12185.1"/>
    </source>
</evidence>
<keyword evidence="1" id="KW-0808">Transferase</keyword>
<keyword evidence="1" id="KW-0489">Methyltransferase</keyword>
<gene>
    <name evidence="1" type="ORF">M5I08_07800</name>
</gene>
<accession>A0ABY4QME1</accession>
<keyword evidence="2" id="KW-1185">Reference proteome</keyword>
<dbReference type="Pfam" id="PF13578">
    <property type="entry name" value="Methyltransf_24"/>
    <property type="match status" value="1"/>
</dbReference>
<proteinExistence type="predicted"/>
<dbReference type="EMBL" id="CP097320">
    <property type="protein sequence ID" value="UQX12185.1"/>
    <property type="molecule type" value="Genomic_DNA"/>
</dbReference>
<organism evidence="1 2">
    <name type="scientific">Candidatus Mycobacterium methanotrophicum</name>
    <dbReference type="NCBI Taxonomy" id="2943498"/>
    <lineage>
        <taxon>Bacteria</taxon>
        <taxon>Bacillati</taxon>
        <taxon>Actinomycetota</taxon>
        <taxon>Actinomycetes</taxon>
        <taxon>Mycobacteriales</taxon>
        <taxon>Mycobacteriaceae</taxon>
        <taxon>Mycobacterium</taxon>
    </lineage>
</organism>
<name>A0ABY4QME1_9MYCO</name>
<protein>
    <submittedName>
        <fullName evidence="1">Class I SAM-dependent methyltransferase</fullName>
    </submittedName>
</protein>
<dbReference type="Proteomes" id="UP001056610">
    <property type="component" value="Chromosome"/>
</dbReference>
<reference evidence="1" key="1">
    <citation type="submission" date="2022-05" db="EMBL/GenBank/DDBJ databases">
        <title>A methanotrophic Mycobacterium dominates a cave microbial ecosystem.</title>
        <authorList>
            <person name="Van Spanning R.J.M."/>
            <person name="Guan Q."/>
            <person name="Melkonian C."/>
            <person name="Gallant J."/>
            <person name="Polerecky L."/>
            <person name="Flot J.-F."/>
            <person name="Brandt B.W."/>
            <person name="Braster M."/>
            <person name="Iturbe Espinoza P."/>
            <person name="Aerts J."/>
            <person name="Meima-Franke M."/>
            <person name="Piersma S.R."/>
            <person name="Bunduc C."/>
            <person name="Ummels R."/>
            <person name="Pain A."/>
            <person name="Fleming E.J."/>
            <person name="van der Wel N."/>
            <person name="Gherman V.D."/>
            <person name="Sarbu S.M."/>
            <person name="Bodelier P.L.E."/>
            <person name="Bitter W."/>
        </authorList>
    </citation>
    <scope>NUCLEOTIDE SEQUENCE</scope>
    <source>
        <strain evidence="1">Sulfur Cave</strain>
    </source>
</reference>
<dbReference type="GO" id="GO:0008168">
    <property type="term" value="F:methyltransferase activity"/>
    <property type="evidence" value="ECO:0007669"/>
    <property type="project" value="UniProtKB-KW"/>
</dbReference>
<dbReference type="GO" id="GO:0032259">
    <property type="term" value="P:methylation"/>
    <property type="evidence" value="ECO:0007669"/>
    <property type="project" value="UniProtKB-KW"/>
</dbReference>
<dbReference type="RefSeq" id="WP_219067667.1">
    <property type="nucleotide sequence ID" value="NZ_CAJUXY010000023.1"/>
</dbReference>
<sequence length="340" mass="37863">MALIQQARIRKAKDWGKARWRGVFEMGQRVGVDVLPRHFYSEIPNIRALKQNRGWQRPYSLVGVAGTDIDHQLQWLREICQPELASTLPSLELQRRAGEANGALGYGPIEADLLYCFVRKHAPRRMVQVGAGASTWVALQAAQDAGNNIDITCIDPFPTEYLKQLSANGSIELRDVAVQQLSLAELSDLGPGDLLFIDSTHTVSTGSDVNYLILEVLPRLKKGVFVHFHDVSIPYDYTPYVLTSDMFFWTESVLLHAFLIGNPRFEIRLGCAMVHSAALERAQEILPTYGSPMSTERGLAVGNESGMFPSSMWLEVVAERQEHDDPLAAEADRGARATCR</sequence>